<dbReference type="Gene3D" id="3.80.10.10">
    <property type="entry name" value="Ribonuclease Inhibitor"/>
    <property type="match status" value="1"/>
</dbReference>
<dbReference type="GeneID" id="63823648"/>
<dbReference type="STRING" id="1314785.A0A165CBK3"/>
<keyword evidence="2" id="KW-1185">Reference proteome</keyword>
<sequence length="442" mass="50021">MGTSAAEASTILLSPRPLARTAGKFLLLPLLPHRPVMKPLPPEVWSKILAYVFGHYEGAELCKSHRQEREQLRRGLLVVSKELKNVALPLFYEHVCIASLPCLERFTDHVCQSDKKWDSIRRIPYSTPGRWVQDLDMRELETATWCEMYRVDTLLTQLCPLLPFLARLAISPSLTLSRRAATALSYRTEVAYLRVLKGIKLETSAHVSEDHFVELLRPCVNLEELTLIGSGVDATELELPGEPDGAVAVKPLHLPHLRKLVMLSLPCSPVLFALLHSPLPSLRHLTITPYDESFVPMSIVPHFIYAHGETLTSLHLYTTKTWPSMLLPSPTTLLQSCPNLYHLSLENPLPALKMFKDDPPHPLHILSIPRPYPDFLAVHDTILPKLSSLKVVRARDVRWLRPGMSLRAQQAGVQGEMVEWRRRLSRKGIQVLDSEWKSGHEI</sequence>
<evidence type="ECO:0000313" key="1">
    <source>
        <dbReference type="EMBL" id="KZT02512.1"/>
    </source>
</evidence>
<proteinExistence type="predicted"/>
<gene>
    <name evidence="1" type="ORF">LAESUDRAFT_706306</name>
</gene>
<dbReference type="InterPro" id="IPR032675">
    <property type="entry name" value="LRR_dom_sf"/>
</dbReference>
<evidence type="ECO:0008006" key="3">
    <source>
        <dbReference type="Google" id="ProtNLM"/>
    </source>
</evidence>
<accession>A0A165CBK3</accession>
<dbReference type="RefSeq" id="XP_040760252.1">
    <property type="nucleotide sequence ID" value="XM_040906619.1"/>
</dbReference>
<organism evidence="1 2">
    <name type="scientific">Laetiporus sulphureus 93-53</name>
    <dbReference type="NCBI Taxonomy" id="1314785"/>
    <lineage>
        <taxon>Eukaryota</taxon>
        <taxon>Fungi</taxon>
        <taxon>Dikarya</taxon>
        <taxon>Basidiomycota</taxon>
        <taxon>Agaricomycotina</taxon>
        <taxon>Agaricomycetes</taxon>
        <taxon>Polyporales</taxon>
        <taxon>Laetiporus</taxon>
    </lineage>
</organism>
<name>A0A165CBK3_9APHY</name>
<dbReference type="InParanoid" id="A0A165CBK3"/>
<protein>
    <recommendedName>
        <fullName evidence="3">F-box domain-containing protein</fullName>
    </recommendedName>
</protein>
<dbReference type="SUPFAM" id="SSF52047">
    <property type="entry name" value="RNI-like"/>
    <property type="match status" value="1"/>
</dbReference>
<dbReference type="OrthoDB" id="2595178at2759"/>
<dbReference type="EMBL" id="KV427652">
    <property type="protein sequence ID" value="KZT02512.1"/>
    <property type="molecule type" value="Genomic_DNA"/>
</dbReference>
<evidence type="ECO:0000313" key="2">
    <source>
        <dbReference type="Proteomes" id="UP000076871"/>
    </source>
</evidence>
<dbReference type="AlphaFoldDB" id="A0A165CBK3"/>
<dbReference type="Proteomes" id="UP000076871">
    <property type="component" value="Unassembled WGS sequence"/>
</dbReference>
<reference evidence="1 2" key="1">
    <citation type="journal article" date="2016" name="Mol. Biol. Evol.">
        <title>Comparative Genomics of Early-Diverging Mushroom-Forming Fungi Provides Insights into the Origins of Lignocellulose Decay Capabilities.</title>
        <authorList>
            <person name="Nagy L.G."/>
            <person name="Riley R."/>
            <person name="Tritt A."/>
            <person name="Adam C."/>
            <person name="Daum C."/>
            <person name="Floudas D."/>
            <person name="Sun H."/>
            <person name="Yadav J.S."/>
            <person name="Pangilinan J."/>
            <person name="Larsson K.H."/>
            <person name="Matsuura K."/>
            <person name="Barry K."/>
            <person name="Labutti K."/>
            <person name="Kuo R."/>
            <person name="Ohm R.A."/>
            <person name="Bhattacharya S.S."/>
            <person name="Shirouzu T."/>
            <person name="Yoshinaga Y."/>
            <person name="Martin F.M."/>
            <person name="Grigoriev I.V."/>
            <person name="Hibbett D.S."/>
        </authorList>
    </citation>
    <scope>NUCLEOTIDE SEQUENCE [LARGE SCALE GENOMIC DNA]</scope>
    <source>
        <strain evidence="1 2">93-53</strain>
    </source>
</reference>